<reference evidence="1 2" key="1">
    <citation type="submission" date="2016-11" db="EMBL/GenBank/DDBJ databases">
        <authorList>
            <person name="Jaros S."/>
            <person name="Januszkiewicz K."/>
            <person name="Wedrychowicz H."/>
        </authorList>
    </citation>
    <scope>NUCLEOTIDE SEQUENCE [LARGE SCALE GENOMIC DNA]</scope>
    <source>
        <strain evidence="1 2">DSM 44523</strain>
    </source>
</reference>
<dbReference type="AlphaFoldDB" id="A0A1M5PFW0"/>
<sequence>MRNLAHVDEGGGPLPEGRRLYVLAAVLSPESEEAALRSGMRVPLLDGQDHIHHHSESGKRRVEIAHLIATLSFTGAIITTRATRNNEQELARARLLARLLPRLQHVERVDAAIIESRHGSDCHDRRTMNRLQRSRQVNSPFRVVHVRKRQDERLWLADFVVGAYVSALLHDEPEPWDIITATHVIDVN</sequence>
<organism evidence="1 2">
    <name type="scientific">Streptoalloteichus hindustanus</name>
    <dbReference type="NCBI Taxonomy" id="2017"/>
    <lineage>
        <taxon>Bacteria</taxon>
        <taxon>Bacillati</taxon>
        <taxon>Actinomycetota</taxon>
        <taxon>Actinomycetes</taxon>
        <taxon>Pseudonocardiales</taxon>
        <taxon>Pseudonocardiaceae</taxon>
        <taxon>Streptoalloteichus</taxon>
    </lineage>
</organism>
<proteinExistence type="predicted"/>
<accession>A0A1M5PFW0</accession>
<evidence type="ECO:0000313" key="2">
    <source>
        <dbReference type="Proteomes" id="UP000184501"/>
    </source>
</evidence>
<gene>
    <name evidence="1" type="ORF">SAMN05444320_11844</name>
</gene>
<protein>
    <recommendedName>
        <fullName evidence="3">DUF3800 domain-containing protein</fullName>
    </recommendedName>
</protein>
<evidence type="ECO:0008006" key="3">
    <source>
        <dbReference type="Google" id="ProtNLM"/>
    </source>
</evidence>
<dbReference type="EMBL" id="FQVN01000018">
    <property type="protein sequence ID" value="SHH00601.1"/>
    <property type="molecule type" value="Genomic_DNA"/>
</dbReference>
<dbReference type="Proteomes" id="UP000184501">
    <property type="component" value="Unassembled WGS sequence"/>
</dbReference>
<evidence type="ECO:0000313" key="1">
    <source>
        <dbReference type="EMBL" id="SHH00601.1"/>
    </source>
</evidence>
<keyword evidence="2" id="KW-1185">Reference proteome</keyword>
<name>A0A1M5PFW0_STRHI</name>